<dbReference type="Gene3D" id="2.30.30.60">
    <property type="match status" value="1"/>
</dbReference>
<evidence type="ECO:0000313" key="11">
    <source>
        <dbReference type="Proteomes" id="UP001597119"/>
    </source>
</evidence>
<organism evidence="10 11">
    <name type="scientific">Halorientalis brevis</name>
    <dbReference type="NCBI Taxonomy" id="1126241"/>
    <lineage>
        <taxon>Archaea</taxon>
        <taxon>Methanobacteriati</taxon>
        <taxon>Methanobacteriota</taxon>
        <taxon>Stenosarchaea group</taxon>
        <taxon>Halobacteria</taxon>
        <taxon>Halobacteriales</taxon>
        <taxon>Haloarculaceae</taxon>
        <taxon>Halorientalis</taxon>
    </lineage>
</organism>
<feature type="domain" description="Mechanosensitive ion channel MscS" evidence="8">
    <location>
        <begin position="81"/>
        <end position="147"/>
    </location>
</feature>
<dbReference type="InterPro" id="IPR011014">
    <property type="entry name" value="MscS_channel_TM-2"/>
</dbReference>
<dbReference type="Proteomes" id="UP001597119">
    <property type="component" value="Unassembled WGS sequence"/>
</dbReference>
<feature type="transmembrane region" description="Helical" evidence="7">
    <location>
        <begin position="35"/>
        <end position="53"/>
    </location>
</feature>
<dbReference type="InterPro" id="IPR023408">
    <property type="entry name" value="MscS_beta-dom_sf"/>
</dbReference>
<dbReference type="Gene3D" id="3.30.70.100">
    <property type="match status" value="1"/>
</dbReference>
<gene>
    <name evidence="10" type="ORF">ACFR9U_14720</name>
</gene>
<dbReference type="AlphaFoldDB" id="A0ABD6CE77"/>
<dbReference type="GO" id="GO:0005886">
    <property type="term" value="C:plasma membrane"/>
    <property type="evidence" value="ECO:0007669"/>
    <property type="project" value="UniProtKB-SubCell"/>
</dbReference>
<evidence type="ECO:0000256" key="6">
    <source>
        <dbReference type="ARBA" id="ARBA00023136"/>
    </source>
</evidence>
<keyword evidence="4 7" id="KW-0812">Transmembrane</keyword>
<feature type="domain" description="Mechanosensitive ion channel MscS C-terminal" evidence="9">
    <location>
        <begin position="155"/>
        <end position="239"/>
    </location>
</feature>
<evidence type="ECO:0000256" key="4">
    <source>
        <dbReference type="ARBA" id="ARBA00022692"/>
    </source>
</evidence>
<keyword evidence="5 7" id="KW-1133">Transmembrane helix</keyword>
<evidence type="ECO:0000259" key="9">
    <source>
        <dbReference type="Pfam" id="PF21082"/>
    </source>
</evidence>
<dbReference type="Pfam" id="PF00924">
    <property type="entry name" value="MS_channel_2nd"/>
    <property type="match status" value="1"/>
</dbReference>
<evidence type="ECO:0000256" key="5">
    <source>
        <dbReference type="ARBA" id="ARBA00022989"/>
    </source>
</evidence>
<protein>
    <submittedName>
        <fullName evidence="10">Mechanosensitive ion channel family protein</fullName>
    </submittedName>
</protein>
<dbReference type="InterPro" id="IPR045275">
    <property type="entry name" value="MscS_archaea/bacteria_type"/>
</dbReference>
<keyword evidence="3" id="KW-1003">Cell membrane</keyword>
<reference evidence="10 11" key="1">
    <citation type="journal article" date="2019" name="Int. J. Syst. Evol. Microbiol.">
        <title>The Global Catalogue of Microorganisms (GCM) 10K type strain sequencing project: providing services to taxonomists for standard genome sequencing and annotation.</title>
        <authorList>
            <consortium name="The Broad Institute Genomics Platform"/>
            <consortium name="The Broad Institute Genome Sequencing Center for Infectious Disease"/>
            <person name="Wu L."/>
            <person name="Ma J."/>
        </authorList>
    </citation>
    <scope>NUCLEOTIDE SEQUENCE [LARGE SCALE GENOMIC DNA]</scope>
    <source>
        <strain evidence="10 11">CGMCC 1.12125</strain>
    </source>
</reference>
<feature type="transmembrane region" description="Helical" evidence="7">
    <location>
        <begin position="65"/>
        <end position="93"/>
    </location>
</feature>
<evidence type="ECO:0000313" key="10">
    <source>
        <dbReference type="EMBL" id="MFD1588232.1"/>
    </source>
</evidence>
<dbReference type="RefSeq" id="WP_247381582.1">
    <property type="nucleotide sequence ID" value="NZ_JALLGV010000011.1"/>
</dbReference>
<dbReference type="InterPro" id="IPR011066">
    <property type="entry name" value="MscS_channel_C_sf"/>
</dbReference>
<sequence>MVGVLVAAYLATRVVGYLFTLVAERVPRRRLSIKIFNPIARVLIYGTATYLILGPLLQLSPSQLLAVSGLFGAALGLGLKDLFGGIIGGLVLVSERPYEIGDKVTIGGDYGEVTDIDLRATKLRTPDDSIVSIPNATMFTENVSNANDGDPEMMVVVELAVTASADVERASVIVKEAMVTSKYVFVDDDHPFVVFVEDETYYRTIRGKAYVADLRDEFAFASDVTERSMAAFASEGIEMPEAPLHDSEHR</sequence>
<dbReference type="PANTHER" id="PTHR30221:SF1">
    <property type="entry name" value="SMALL-CONDUCTANCE MECHANOSENSITIVE CHANNEL"/>
    <property type="match status" value="1"/>
</dbReference>
<dbReference type="InterPro" id="IPR010920">
    <property type="entry name" value="LSM_dom_sf"/>
</dbReference>
<dbReference type="PANTHER" id="PTHR30221">
    <property type="entry name" value="SMALL-CONDUCTANCE MECHANOSENSITIVE CHANNEL"/>
    <property type="match status" value="1"/>
</dbReference>
<feature type="transmembrane region" description="Helical" evidence="7">
    <location>
        <begin position="6"/>
        <end position="23"/>
    </location>
</feature>
<accession>A0ABD6CE77</accession>
<evidence type="ECO:0000259" key="8">
    <source>
        <dbReference type="Pfam" id="PF00924"/>
    </source>
</evidence>
<evidence type="ECO:0000256" key="2">
    <source>
        <dbReference type="ARBA" id="ARBA00008017"/>
    </source>
</evidence>
<evidence type="ECO:0000256" key="3">
    <source>
        <dbReference type="ARBA" id="ARBA00022475"/>
    </source>
</evidence>
<dbReference type="InterPro" id="IPR006685">
    <property type="entry name" value="MscS_channel_2nd"/>
</dbReference>
<name>A0ABD6CE77_9EURY</name>
<comment type="similarity">
    <text evidence="2">Belongs to the MscS (TC 1.A.23) family.</text>
</comment>
<keyword evidence="11" id="KW-1185">Reference proteome</keyword>
<dbReference type="SUPFAM" id="SSF82689">
    <property type="entry name" value="Mechanosensitive channel protein MscS (YggB), C-terminal domain"/>
    <property type="match status" value="1"/>
</dbReference>
<proteinExistence type="inferred from homology"/>
<dbReference type="EMBL" id="JBHUDJ010000009">
    <property type="protein sequence ID" value="MFD1588232.1"/>
    <property type="molecule type" value="Genomic_DNA"/>
</dbReference>
<dbReference type="Gene3D" id="1.10.287.1260">
    <property type="match status" value="1"/>
</dbReference>
<comment type="caution">
    <text evidence="10">The sequence shown here is derived from an EMBL/GenBank/DDBJ whole genome shotgun (WGS) entry which is preliminary data.</text>
</comment>
<dbReference type="SUPFAM" id="SSF82861">
    <property type="entry name" value="Mechanosensitive channel protein MscS (YggB), transmembrane region"/>
    <property type="match status" value="1"/>
</dbReference>
<dbReference type="Pfam" id="PF21082">
    <property type="entry name" value="MS_channel_3rd"/>
    <property type="match status" value="1"/>
</dbReference>
<dbReference type="InterPro" id="IPR049278">
    <property type="entry name" value="MS_channel_C"/>
</dbReference>
<evidence type="ECO:0000256" key="1">
    <source>
        <dbReference type="ARBA" id="ARBA00004651"/>
    </source>
</evidence>
<evidence type="ECO:0000256" key="7">
    <source>
        <dbReference type="SAM" id="Phobius"/>
    </source>
</evidence>
<comment type="subcellular location">
    <subcellularLocation>
        <location evidence="1">Cell membrane</location>
        <topology evidence="1">Multi-pass membrane protein</topology>
    </subcellularLocation>
</comment>
<dbReference type="SUPFAM" id="SSF50182">
    <property type="entry name" value="Sm-like ribonucleoproteins"/>
    <property type="match status" value="1"/>
</dbReference>
<keyword evidence="6 7" id="KW-0472">Membrane</keyword>